<dbReference type="Proteomes" id="UP000770661">
    <property type="component" value="Unassembled WGS sequence"/>
</dbReference>
<keyword evidence="4" id="KW-0597">Phosphoprotein</keyword>
<feature type="region of interest" description="Disordered" evidence="15">
    <location>
        <begin position="158"/>
        <end position="306"/>
    </location>
</feature>
<evidence type="ECO:0000256" key="6">
    <source>
        <dbReference type="ARBA" id="ARBA00022664"/>
    </source>
</evidence>
<dbReference type="GO" id="GO:0016607">
    <property type="term" value="C:nuclear speck"/>
    <property type="evidence" value="ECO:0007669"/>
    <property type="project" value="UniProtKB-SubCell"/>
</dbReference>
<dbReference type="GO" id="GO:0045087">
    <property type="term" value="P:innate immune response"/>
    <property type="evidence" value="ECO:0007669"/>
    <property type="project" value="UniProtKB-KW"/>
</dbReference>
<feature type="domain" description="WW" evidence="16">
    <location>
        <begin position="109"/>
        <end position="143"/>
    </location>
</feature>
<evidence type="ECO:0000313" key="18">
    <source>
        <dbReference type="Proteomes" id="UP000770661"/>
    </source>
</evidence>
<dbReference type="GO" id="GO:0005737">
    <property type="term" value="C:cytoplasm"/>
    <property type="evidence" value="ECO:0007669"/>
    <property type="project" value="TreeGrafter"/>
</dbReference>
<evidence type="ECO:0000256" key="13">
    <source>
        <dbReference type="ARBA" id="ARBA00042167"/>
    </source>
</evidence>
<keyword evidence="9" id="KW-0805">Transcription regulation</keyword>
<accession>A0A8J5CCB0</accession>
<feature type="compositionally biased region" description="Basic residues" evidence="15">
    <location>
        <begin position="246"/>
        <end position="255"/>
    </location>
</feature>
<dbReference type="SMART" id="SM00456">
    <property type="entry name" value="WW"/>
    <property type="match status" value="1"/>
</dbReference>
<feature type="compositionally biased region" description="Basic and acidic residues" evidence="15">
    <location>
        <begin position="221"/>
        <end position="245"/>
    </location>
</feature>
<dbReference type="InterPro" id="IPR036020">
    <property type="entry name" value="WW_dom_sf"/>
</dbReference>
<evidence type="ECO:0000256" key="12">
    <source>
        <dbReference type="ARBA" id="ARBA00023242"/>
    </source>
</evidence>
<dbReference type="Gene3D" id="2.20.70.10">
    <property type="match status" value="1"/>
</dbReference>
<sequence>MPLPPALLAKLAKRGIINTPKDPEPESAGGTEEEIIAEDYDDTPHTPLPHAAYPTLEPQPTDPYQGFPGCPNKWNVFHECSASCRDQWKDRIFVDPEYDRRRLKMLIKHPLPIHWQEVLDPGIGRYYYWNTETDLVSWLPPGHPRCQVSRSAGTLRKEMSAEMHKNRSSSVQDNDVEMTRVDNEEGPDGRRTAAISPSSKSPASLLSHPTTLLSLGSGDEGSQRDKRESERWERRDRDKGKERSRGRERRGGHRKPPAEELDPMDPASYGECGRGTWSTGLPQKNEARTGADTTASGPLFQMRPYPSPGAVLKANAAATSIGPKKT</sequence>
<dbReference type="GO" id="GO:0043021">
    <property type="term" value="F:ribonucleoprotein complex binding"/>
    <property type="evidence" value="ECO:0007669"/>
    <property type="project" value="TreeGrafter"/>
</dbReference>
<evidence type="ECO:0000256" key="14">
    <source>
        <dbReference type="ARBA" id="ARBA00046362"/>
    </source>
</evidence>
<evidence type="ECO:0000256" key="15">
    <source>
        <dbReference type="SAM" id="MobiDB-lite"/>
    </source>
</evidence>
<feature type="region of interest" description="Disordered" evidence="15">
    <location>
        <begin position="13"/>
        <end position="36"/>
    </location>
</feature>
<evidence type="ECO:0000256" key="9">
    <source>
        <dbReference type="ARBA" id="ARBA00023015"/>
    </source>
</evidence>
<dbReference type="PANTHER" id="PTHR21737">
    <property type="entry name" value="POLYGLUTAMINE BINDING PROTEIN 1/MARVEL MEMBRANE-ASSOCIATING DOMAIN CONTAINING 3"/>
    <property type="match status" value="1"/>
</dbReference>
<evidence type="ECO:0000256" key="5">
    <source>
        <dbReference type="ARBA" id="ARBA00022588"/>
    </source>
</evidence>
<keyword evidence="8" id="KW-0391">Immunity</keyword>
<keyword evidence="6" id="KW-0507">mRNA processing</keyword>
<protein>
    <recommendedName>
        <fullName evidence="3">Polyglutamine-binding protein 1</fullName>
    </recommendedName>
    <alternativeName>
        <fullName evidence="13">Polyglutamine tract-binding protein 1</fullName>
    </alternativeName>
</protein>
<gene>
    <name evidence="17" type="primary">Pqbp1</name>
    <name evidence="17" type="ORF">GWK47_024732</name>
</gene>
<evidence type="ECO:0000313" key="17">
    <source>
        <dbReference type="EMBL" id="KAG0704208.1"/>
    </source>
</evidence>
<comment type="caution">
    <text evidence="17">The sequence shown here is derived from an EMBL/GenBank/DDBJ whole genome shotgun (WGS) entry which is preliminary data.</text>
</comment>
<keyword evidence="11" id="KW-0508">mRNA splicing</keyword>
<organism evidence="17 18">
    <name type="scientific">Chionoecetes opilio</name>
    <name type="common">Atlantic snow crab</name>
    <name type="synonym">Cancer opilio</name>
    <dbReference type="NCBI Taxonomy" id="41210"/>
    <lineage>
        <taxon>Eukaryota</taxon>
        <taxon>Metazoa</taxon>
        <taxon>Ecdysozoa</taxon>
        <taxon>Arthropoda</taxon>
        <taxon>Crustacea</taxon>
        <taxon>Multicrustacea</taxon>
        <taxon>Malacostraca</taxon>
        <taxon>Eumalacostraca</taxon>
        <taxon>Eucarida</taxon>
        <taxon>Decapoda</taxon>
        <taxon>Pleocyemata</taxon>
        <taxon>Brachyura</taxon>
        <taxon>Eubrachyura</taxon>
        <taxon>Majoidea</taxon>
        <taxon>Majidae</taxon>
        <taxon>Chionoecetes</taxon>
    </lineage>
</organism>
<dbReference type="Pfam" id="PF00397">
    <property type="entry name" value="WW"/>
    <property type="match status" value="1"/>
</dbReference>
<dbReference type="AlphaFoldDB" id="A0A8J5CCB0"/>
<keyword evidence="10" id="KW-0804">Transcription</keyword>
<evidence type="ECO:0000256" key="7">
    <source>
        <dbReference type="ARBA" id="ARBA00022737"/>
    </source>
</evidence>
<dbReference type="CDD" id="cd00201">
    <property type="entry name" value="WW"/>
    <property type="match status" value="1"/>
</dbReference>
<evidence type="ECO:0000256" key="1">
    <source>
        <dbReference type="ARBA" id="ARBA00004324"/>
    </source>
</evidence>
<evidence type="ECO:0000256" key="10">
    <source>
        <dbReference type="ARBA" id="ARBA00023163"/>
    </source>
</evidence>
<evidence type="ECO:0000256" key="3">
    <source>
        <dbReference type="ARBA" id="ARBA00021117"/>
    </source>
</evidence>
<dbReference type="PROSITE" id="PS50020">
    <property type="entry name" value="WW_DOMAIN_2"/>
    <property type="match status" value="1"/>
</dbReference>
<keyword evidence="7" id="KW-0677">Repeat</keyword>
<evidence type="ECO:0000256" key="4">
    <source>
        <dbReference type="ARBA" id="ARBA00022553"/>
    </source>
</evidence>
<evidence type="ECO:0000256" key="8">
    <source>
        <dbReference type="ARBA" id="ARBA00022859"/>
    </source>
</evidence>
<evidence type="ECO:0000256" key="11">
    <source>
        <dbReference type="ARBA" id="ARBA00023187"/>
    </source>
</evidence>
<evidence type="ECO:0000259" key="16">
    <source>
        <dbReference type="PROSITE" id="PS50020"/>
    </source>
</evidence>
<dbReference type="EMBL" id="JACEEZ010025140">
    <property type="protein sequence ID" value="KAG0704208.1"/>
    <property type="molecule type" value="Genomic_DNA"/>
</dbReference>
<comment type="subcellular location">
    <subcellularLocation>
        <location evidence="2">Cytoplasmic granule</location>
    </subcellularLocation>
    <subcellularLocation>
        <location evidence="1">Nucleus speckle</location>
    </subcellularLocation>
</comment>
<keyword evidence="12" id="KW-0539">Nucleus</keyword>
<proteinExistence type="predicted"/>
<dbReference type="PANTHER" id="PTHR21737:SF3">
    <property type="entry name" value="POLYGLUTAMINE-BINDING PROTEIN 1"/>
    <property type="match status" value="1"/>
</dbReference>
<name>A0A8J5CCB0_CHIOP</name>
<keyword evidence="5" id="KW-0399">Innate immunity</keyword>
<dbReference type="Gene3D" id="3.40.30.10">
    <property type="entry name" value="Glutaredoxin"/>
    <property type="match status" value="1"/>
</dbReference>
<dbReference type="OrthoDB" id="42462at2759"/>
<feature type="compositionally biased region" description="Low complexity" evidence="15">
    <location>
        <begin position="193"/>
        <end position="217"/>
    </location>
</feature>
<feature type="compositionally biased region" description="Basic and acidic residues" evidence="15">
    <location>
        <begin position="177"/>
        <end position="191"/>
    </location>
</feature>
<reference evidence="17" key="1">
    <citation type="submission" date="2020-07" db="EMBL/GenBank/DDBJ databases">
        <title>The High-quality genome of the commercially important snow crab, Chionoecetes opilio.</title>
        <authorList>
            <person name="Jeong J.-H."/>
            <person name="Ryu S."/>
        </authorList>
    </citation>
    <scope>NUCLEOTIDE SEQUENCE</scope>
    <source>
        <strain evidence="17">MADBK_172401_WGS</strain>
        <tissue evidence="17">Digestive gland</tissue>
    </source>
</reference>
<dbReference type="SUPFAM" id="SSF51045">
    <property type="entry name" value="WW domain"/>
    <property type="match status" value="1"/>
</dbReference>
<evidence type="ECO:0000256" key="2">
    <source>
        <dbReference type="ARBA" id="ARBA00004463"/>
    </source>
</evidence>
<dbReference type="InterPro" id="IPR001202">
    <property type="entry name" value="WW_dom"/>
</dbReference>
<dbReference type="GO" id="GO:0000380">
    <property type="term" value="P:alternative mRNA splicing, via spliceosome"/>
    <property type="evidence" value="ECO:0007669"/>
    <property type="project" value="TreeGrafter"/>
</dbReference>
<keyword evidence="18" id="KW-1185">Reference proteome</keyword>
<comment type="subunit">
    <text evidence="14">Interacts with POU3F2/Brn-2, ATXN1, TXNL4A, HTT and AR. Interaction with ATXN1 correlates positively with the length of the polyglutamine tract. Interacts with RNA polymerase II large subunit in a phosphorylation-dependent manner. Forms a ternary complex with ATXN1 mutant and phosphorylated RNA polymerase II. Interacts (via C-terminus) with TXNL4A and CD2BP2. Interacts (via WW domain) with ATN1 and SF3B1, and may interact with additional splice factors. Interacts (via WW domain) with WBP11; Leading to reduce interaction between PQBP1 and TXNL4A. Interacts with CAPRIN1. Interacts with DDX1. Interacts with SFPQ. Interacts with KHSRP.</text>
</comment>